<dbReference type="Gramene" id="Jr15_05330_p1">
    <property type="protein sequence ID" value="cds.Jr15_05330_p1"/>
    <property type="gene ID" value="Jr15_05330"/>
</dbReference>
<name>A0A2I4ESN4_JUGRE</name>
<dbReference type="PANTHER" id="PTHR47074:SF48">
    <property type="entry name" value="POLYNUCLEOTIDYL TRANSFERASE, RIBONUCLEASE H-LIKE SUPERFAMILY PROTEIN"/>
    <property type="match status" value="1"/>
</dbReference>
<organism evidence="1 2">
    <name type="scientific">Juglans regia</name>
    <name type="common">English walnut</name>
    <dbReference type="NCBI Taxonomy" id="51240"/>
    <lineage>
        <taxon>Eukaryota</taxon>
        <taxon>Viridiplantae</taxon>
        <taxon>Streptophyta</taxon>
        <taxon>Embryophyta</taxon>
        <taxon>Tracheophyta</taxon>
        <taxon>Spermatophyta</taxon>
        <taxon>Magnoliopsida</taxon>
        <taxon>eudicotyledons</taxon>
        <taxon>Gunneridae</taxon>
        <taxon>Pentapetalae</taxon>
        <taxon>rosids</taxon>
        <taxon>fabids</taxon>
        <taxon>Fagales</taxon>
        <taxon>Juglandaceae</taxon>
        <taxon>Juglans</taxon>
    </lineage>
</organism>
<reference evidence="2" key="1">
    <citation type="submission" date="2025-08" db="UniProtKB">
        <authorList>
            <consortium name="RefSeq"/>
        </authorList>
    </citation>
    <scope>IDENTIFICATION</scope>
    <source>
        <tissue evidence="2">Leaves</tissue>
    </source>
</reference>
<dbReference type="GO" id="GO:0003676">
    <property type="term" value="F:nucleic acid binding"/>
    <property type="evidence" value="ECO:0007669"/>
    <property type="project" value="InterPro"/>
</dbReference>
<dbReference type="GeneID" id="108992322"/>
<dbReference type="PANTHER" id="PTHR47074">
    <property type="entry name" value="BNAC02G40300D PROTEIN"/>
    <property type="match status" value="1"/>
</dbReference>
<accession>A0A2I4ESN4</accession>
<protein>
    <submittedName>
        <fullName evidence="2">Uncharacterized protein LOC108992322</fullName>
    </submittedName>
</protein>
<dbReference type="InterPro" id="IPR012337">
    <property type="entry name" value="RNaseH-like_sf"/>
</dbReference>
<dbReference type="RefSeq" id="XP_018822400.1">
    <property type="nucleotide sequence ID" value="XM_018966855.1"/>
</dbReference>
<dbReference type="Pfam" id="PF13966">
    <property type="entry name" value="zf-RVT"/>
    <property type="match status" value="1"/>
</dbReference>
<dbReference type="Proteomes" id="UP000235220">
    <property type="component" value="Chromosome 15"/>
</dbReference>
<dbReference type="AlphaFoldDB" id="A0A2I4ESN4"/>
<dbReference type="SUPFAM" id="SSF53098">
    <property type="entry name" value="Ribonuclease H-like"/>
    <property type="match status" value="1"/>
</dbReference>
<evidence type="ECO:0000313" key="2">
    <source>
        <dbReference type="RefSeq" id="XP_018822400.1"/>
    </source>
</evidence>
<dbReference type="InterPro" id="IPR052929">
    <property type="entry name" value="RNase_H-like_EbsB-rel"/>
</dbReference>
<dbReference type="Pfam" id="PF13456">
    <property type="entry name" value="RVT_3"/>
    <property type="match status" value="1"/>
</dbReference>
<dbReference type="CDD" id="cd06222">
    <property type="entry name" value="RNase_H_like"/>
    <property type="match status" value="1"/>
</dbReference>
<dbReference type="KEGG" id="jre:108992322"/>
<evidence type="ECO:0000313" key="1">
    <source>
        <dbReference type="Proteomes" id="UP000235220"/>
    </source>
</evidence>
<dbReference type="InterPro" id="IPR026960">
    <property type="entry name" value="RVT-Znf"/>
</dbReference>
<dbReference type="InterPro" id="IPR002156">
    <property type="entry name" value="RNaseH_domain"/>
</dbReference>
<gene>
    <name evidence="2" type="primary">LOC108992322</name>
</gene>
<proteinExistence type="predicted"/>
<dbReference type="OrthoDB" id="1100063at2759"/>
<dbReference type="InterPro" id="IPR044730">
    <property type="entry name" value="RNase_H-like_dom_plant"/>
</dbReference>
<keyword evidence="1" id="KW-1185">Reference proteome</keyword>
<dbReference type="GO" id="GO:0004523">
    <property type="term" value="F:RNA-DNA hybrid ribonuclease activity"/>
    <property type="evidence" value="ECO:0007669"/>
    <property type="project" value="InterPro"/>
</dbReference>
<sequence>MFLWKACKEALPTLANLRRRKVVEHSSCLICKQEPETSGHVLWGCIAAKDVWGQGVIKVQKLSFQSDLIFDIWSRMVERLSLEELEEVAATMRGIWDRRNNTLYGKDFKHPTALHQLAKAELVAYREILTEEPVVNPTTHVGTQKWSKPEVGSFKVNWDAAVNQKEGHIGIGVLIRDHQGFPIGSLQANKSFKGTPFDAEAYGILLAVVFCREIGITKCMLEGNSKQVVDLMNHQPKNWSLGSCLVEDARVVLNSSACWSVVHTFREANMVAHHLAKSALDCTEDRYDLETCPSCIFSIVTKEMK</sequence>
<dbReference type="Gene3D" id="3.30.420.10">
    <property type="entry name" value="Ribonuclease H-like superfamily/Ribonuclease H"/>
    <property type="match status" value="1"/>
</dbReference>
<dbReference type="InterPro" id="IPR036397">
    <property type="entry name" value="RNaseH_sf"/>
</dbReference>